<dbReference type="InterPro" id="IPR042178">
    <property type="entry name" value="Serpin_sf_1"/>
</dbReference>
<evidence type="ECO:0000256" key="2">
    <source>
        <dbReference type="RuleBase" id="RU000411"/>
    </source>
</evidence>
<keyword evidence="5" id="KW-1185">Reference proteome</keyword>
<accession>A0ABR2M7P6</accession>
<comment type="similarity">
    <text evidence="1 2">Belongs to the serpin family.</text>
</comment>
<dbReference type="InterPro" id="IPR036186">
    <property type="entry name" value="Serpin_sf"/>
</dbReference>
<proteinExistence type="inferred from homology"/>
<sequence>MNTCLQIAKLKGIPGAAAAAAAAAPGFNFVFSPLSLTASLSLTAFGARGETLWQLLSFLGCPTLDHLHYASGHLSKAVRAVDRELILSFVNGAWLDRSMEINSSVAAVASSMYGAAIHPIDIRQASLEQNKINSWIEKKTNGIIKNLIPDSTINILTRLILANVLYFKGKWKDKFDNSMTKTDKFYLLNGSTIHAPFMSSKKKEFISSYNGFEVLKLLYKKEGDDQDSRSFSMPLFLPNERNGLHDLIKRIVSTPNFVQEHVPRGRVDVGRFMVPKFKISFDFEASDVLKQLGLKSLFSSSSADLGGMCLELSRVGWLFVSSILHKAAIEVDEEGTTSADATVSVVSLLCYSPSVDFIADHLLGTLV</sequence>
<dbReference type="InterPro" id="IPR000215">
    <property type="entry name" value="Serpin_fam"/>
</dbReference>
<gene>
    <name evidence="4" type="ORF">KSP40_PGU002754</name>
</gene>
<dbReference type="Pfam" id="PF00079">
    <property type="entry name" value="Serpin"/>
    <property type="match status" value="1"/>
</dbReference>
<reference evidence="4 5" key="1">
    <citation type="journal article" date="2022" name="Nat. Plants">
        <title>Genomes of leafy and leafless Platanthera orchids illuminate the evolution of mycoheterotrophy.</title>
        <authorList>
            <person name="Li M.H."/>
            <person name="Liu K.W."/>
            <person name="Li Z."/>
            <person name="Lu H.C."/>
            <person name="Ye Q.L."/>
            <person name="Zhang D."/>
            <person name="Wang J.Y."/>
            <person name="Li Y.F."/>
            <person name="Zhong Z.M."/>
            <person name="Liu X."/>
            <person name="Yu X."/>
            <person name="Liu D.K."/>
            <person name="Tu X.D."/>
            <person name="Liu B."/>
            <person name="Hao Y."/>
            <person name="Liao X.Y."/>
            <person name="Jiang Y.T."/>
            <person name="Sun W.H."/>
            <person name="Chen J."/>
            <person name="Chen Y.Q."/>
            <person name="Ai Y."/>
            <person name="Zhai J.W."/>
            <person name="Wu S.S."/>
            <person name="Zhou Z."/>
            <person name="Hsiao Y.Y."/>
            <person name="Wu W.L."/>
            <person name="Chen Y.Y."/>
            <person name="Lin Y.F."/>
            <person name="Hsu J.L."/>
            <person name="Li C.Y."/>
            <person name="Wang Z.W."/>
            <person name="Zhao X."/>
            <person name="Zhong W.Y."/>
            <person name="Ma X.K."/>
            <person name="Ma L."/>
            <person name="Huang J."/>
            <person name="Chen G.Z."/>
            <person name="Huang M.Z."/>
            <person name="Huang L."/>
            <person name="Peng D.H."/>
            <person name="Luo Y.B."/>
            <person name="Zou S.Q."/>
            <person name="Chen S.P."/>
            <person name="Lan S."/>
            <person name="Tsai W.C."/>
            <person name="Van de Peer Y."/>
            <person name="Liu Z.J."/>
        </authorList>
    </citation>
    <scope>NUCLEOTIDE SEQUENCE [LARGE SCALE GENOMIC DNA]</scope>
    <source>
        <strain evidence="4">Lor288</strain>
    </source>
</reference>
<evidence type="ECO:0000313" key="5">
    <source>
        <dbReference type="Proteomes" id="UP001412067"/>
    </source>
</evidence>
<evidence type="ECO:0000259" key="3">
    <source>
        <dbReference type="SMART" id="SM00093"/>
    </source>
</evidence>
<dbReference type="PANTHER" id="PTHR11461:SF203">
    <property type="entry name" value="SERPIN-Z12-RELATED"/>
    <property type="match status" value="1"/>
</dbReference>
<dbReference type="CDD" id="cd02043">
    <property type="entry name" value="serpinP_plants"/>
    <property type="match status" value="1"/>
</dbReference>
<dbReference type="SMART" id="SM00093">
    <property type="entry name" value="SERPIN"/>
    <property type="match status" value="1"/>
</dbReference>
<dbReference type="InterPro" id="IPR023796">
    <property type="entry name" value="Serpin_dom"/>
</dbReference>
<dbReference type="SUPFAM" id="SSF56574">
    <property type="entry name" value="Serpins"/>
    <property type="match status" value="1"/>
</dbReference>
<dbReference type="EMBL" id="JBBWWR010000011">
    <property type="protein sequence ID" value="KAK8960073.1"/>
    <property type="molecule type" value="Genomic_DNA"/>
</dbReference>
<feature type="domain" description="Serpin" evidence="3">
    <location>
        <begin position="19"/>
        <end position="367"/>
    </location>
</feature>
<name>A0ABR2M7P6_9ASPA</name>
<dbReference type="InterPro" id="IPR042185">
    <property type="entry name" value="Serpin_sf_2"/>
</dbReference>
<protein>
    <submittedName>
        <fullName evidence="4">Serpin-ZX</fullName>
    </submittedName>
</protein>
<evidence type="ECO:0000256" key="1">
    <source>
        <dbReference type="ARBA" id="ARBA00009500"/>
    </source>
</evidence>
<comment type="caution">
    <text evidence="4">The sequence shown here is derived from an EMBL/GenBank/DDBJ whole genome shotgun (WGS) entry which is preliminary data.</text>
</comment>
<evidence type="ECO:0000313" key="4">
    <source>
        <dbReference type="EMBL" id="KAK8960073.1"/>
    </source>
</evidence>
<dbReference type="Proteomes" id="UP001412067">
    <property type="component" value="Unassembled WGS sequence"/>
</dbReference>
<dbReference type="Gene3D" id="2.30.39.10">
    <property type="entry name" value="Alpha-1-antitrypsin, domain 1"/>
    <property type="match status" value="1"/>
</dbReference>
<organism evidence="4 5">
    <name type="scientific">Platanthera guangdongensis</name>
    <dbReference type="NCBI Taxonomy" id="2320717"/>
    <lineage>
        <taxon>Eukaryota</taxon>
        <taxon>Viridiplantae</taxon>
        <taxon>Streptophyta</taxon>
        <taxon>Embryophyta</taxon>
        <taxon>Tracheophyta</taxon>
        <taxon>Spermatophyta</taxon>
        <taxon>Magnoliopsida</taxon>
        <taxon>Liliopsida</taxon>
        <taxon>Asparagales</taxon>
        <taxon>Orchidaceae</taxon>
        <taxon>Orchidoideae</taxon>
        <taxon>Orchideae</taxon>
        <taxon>Orchidinae</taxon>
        <taxon>Platanthera</taxon>
    </lineage>
</organism>
<dbReference type="PANTHER" id="PTHR11461">
    <property type="entry name" value="SERINE PROTEASE INHIBITOR, SERPIN"/>
    <property type="match status" value="1"/>
</dbReference>
<dbReference type="Gene3D" id="3.30.497.10">
    <property type="entry name" value="Antithrombin, subunit I, domain 2"/>
    <property type="match status" value="1"/>
</dbReference>